<dbReference type="InterPro" id="IPR050245">
    <property type="entry name" value="PrsA_foldase"/>
</dbReference>
<feature type="signal peptide" evidence="10">
    <location>
        <begin position="1"/>
        <end position="24"/>
    </location>
</feature>
<dbReference type="GO" id="GO:0003755">
    <property type="term" value="F:peptidyl-prolyl cis-trans isomerase activity"/>
    <property type="evidence" value="ECO:0007669"/>
    <property type="project" value="UniProtKB-KW"/>
</dbReference>
<dbReference type="InterPro" id="IPR027304">
    <property type="entry name" value="Trigger_fact/SurA_dom_sf"/>
</dbReference>
<proteinExistence type="inferred from homology"/>
<evidence type="ECO:0000256" key="9">
    <source>
        <dbReference type="SAM" id="MobiDB-lite"/>
    </source>
</evidence>
<dbReference type="Gene3D" id="3.10.50.40">
    <property type="match status" value="1"/>
</dbReference>
<feature type="chain" id="PRO_5037799102" description="Parvulin-like PPIase" evidence="10">
    <location>
        <begin position="25"/>
        <end position="310"/>
    </location>
</feature>
<gene>
    <name evidence="12" type="ORF">ASILVAE211_19140</name>
</gene>
<evidence type="ECO:0000313" key="13">
    <source>
        <dbReference type="Proteomes" id="UP000708298"/>
    </source>
</evidence>
<keyword evidence="13" id="KW-1185">Reference proteome</keyword>
<dbReference type="PANTHER" id="PTHR47245:SF2">
    <property type="entry name" value="PEPTIDYL-PROLYL CIS-TRANS ISOMERASE HP_0175-RELATED"/>
    <property type="match status" value="1"/>
</dbReference>
<evidence type="ECO:0000256" key="2">
    <source>
        <dbReference type="ARBA" id="ARBA00007656"/>
    </source>
</evidence>
<dbReference type="InterPro" id="IPR000297">
    <property type="entry name" value="PPIase_PpiC"/>
</dbReference>
<dbReference type="EMBL" id="JAESVB010000012">
    <property type="protein sequence ID" value="MCB8877321.1"/>
    <property type="molecule type" value="Genomic_DNA"/>
</dbReference>
<evidence type="ECO:0000256" key="4">
    <source>
        <dbReference type="ARBA" id="ARBA00018370"/>
    </source>
</evidence>
<accession>A0A964E0G5</accession>
<organism evidence="12 13">
    <name type="scientific">Acidisoma silvae</name>
    <dbReference type="NCBI Taxonomy" id="2802396"/>
    <lineage>
        <taxon>Bacteria</taxon>
        <taxon>Pseudomonadati</taxon>
        <taxon>Pseudomonadota</taxon>
        <taxon>Alphaproteobacteria</taxon>
        <taxon>Acetobacterales</taxon>
        <taxon>Acidocellaceae</taxon>
        <taxon>Acidisoma</taxon>
    </lineage>
</organism>
<evidence type="ECO:0000256" key="1">
    <source>
        <dbReference type="ARBA" id="ARBA00000971"/>
    </source>
</evidence>
<dbReference type="AlphaFoldDB" id="A0A964E0G5"/>
<dbReference type="EC" id="5.2.1.8" evidence="3"/>
<dbReference type="PROSITE" id="PS50198">
    <property type="entry name" value="PPIC_PPIASE_2"/>
    <property type="match status" value="1"/>
</dbReference>
<evidence type="ECO:0000313" key="12">
    <source>
        <dbReference type="EMBL" id="MCB8877321.1"/>
    </source>
</evidence>
<dbReference type="Pfam" id="PF13616">
    <property type="entry name" value="Rotamase_3"/>
    <property type="match status" value="1"/>
</dbReference>
<comment type="caution">
    <text evidence="12">The sequence shown here is derived from an EMBL/GenBank/DDBJ whole genome shotgun (WGS) entry which is preliminary data.</text>
</comment>
<evidence type="ECO:0000256" key="10">
    <source>
        <dbReference type="SAM" id="SignalP"/>
    </source>
</evidence>
<evidence type="ECO:0000256" key="6">
    <source>
        <dbReference type="ARBA" id="ARBA00030642"/>
    </source>
</evidence>
<dbReference type="RefSeq" id="WP_227322975.1">
    <property type="nucleotide sequence ID" value="NZ_JAESVB010000012.1"/>
</dbReference>
<evidence type="ECO:0000256" key="5">
    <source>
        <dbReference type="ARBA" id="ARBA00023110"/>
    </source>
</evidence>
<keyword evidence="10" id="KW-0732">Signal</keyword>
<dbReference type="PANTHER" id="PTHR47245">
    <property type="entry name" value="PEPTIDYLPROLYL ISOMERASE"/>
    <property type="match status" value="1"/>
</dbReference>
<evidence type="ECO:0000256" key="8">
    <source>
        <dbReference type="PROSITE-ProRule" id="PRU00278"/>
    </source>
</evidence>
<feature type="region of interest" description="Disordered" evidence="9">
    <location>
        <begin position="287"/>
        <end position="310"/>
    </location>
</feature>
<evidence type="ECO:0000256" key="3">
    <source>
        <dbReference type="ARBA" id="ARBA00013194"/>
    </source>
</evidence>
<comment type="similarity">
    <text evidence="2">Belongs to the PpiC/parvulin rotamase family.</text>
</comment>
<dbReference type="InterPro" id="IPR046357">
    <property type="entry name" value="PPIase_dom_sf"/>
</dbReference>
<feature type="domain" description="PpiC" evidence="11">
    <location>
        <begin position="149"/>
        <end position="241"/>
    </location>
</feature>
<sequence length="310" mass="32726">MRLSRLMLAVLASTALAFPLAAQAQTSTAPAAAPAGAAQKNPVIATVDGTDIYLSDMQDMSRNLPQQLQSMSPEQLYPILLDQLVDQKAMAIQARKDGMLNDPAVKRQIEVGTDQVLQGALIRKAIGPDITPDAVKAVYDKDYANKPGVEEVHARHILVATEAQAEDIIKQLDKDGGKNFADLAKKYSTDPGSVNGGDLGWFKKTDMVPAFADAAFAMKDNQISQTPVHSQFGYHVIQVLGHRTDPAPTLADVQDKIRNQLIQDGIHKLLAQARAAVTVKEFAPDGSPLPAAGAPAAGAAPAAAAPASGN</sequence>
<dbReference type="SUPFAM" id="SSF54534">
    <property type="entry name" value="FKBP-like"/>
    <property type="match status" value="1"/>
</dbReference>
<evidence type="ECO:0000256" key="7">
    <source>
        <dbReference type="ARBA" id="ARBA00031484"/>
    </source>
</evidence>
<reference evidence="12" key="1">
    <citation type="journal article" date="2021" name="Microorganisms">
        <title>Acidisoma silvae sp. nov. and Acidisomacellulosilytica sp. nov., Two Acidophilic Bacteria Isolated from Decaying Wood, Hydrolyzing Cellulose and Producing Poly-3-hydroxybutyrate.</title>
        <authorList>
            <person name="Mieszkin S."/>
            <person name="Pouder E."/>
            <person name="Uroz S."/>
            <person name="Simon-Colin C."/>
            <person name="Alain K."/>
        </authorList>
    </citation>
    <scope>NUCLEOTIDE SEQUENCE</scope>
    <source>
        <strain evidence="12">HW T2.11</strain>
    </source>
</reference>
<keyword evidence="8 12" id="KW-0413">Isomerase</keyword>
<name>A0A964E0G5_9PROT</name>
<reference evidence="12" key="2">
    <citation type="submission" date="2021-01" db="EMBL/GenBank/DDBJ databases">
        <authorList>
            <person name="Mieszkin S."/>
            <person name="Pouder E."/>
            <person name="Alain K."/>
        </authorList>
    </citation>
    <scope>NUCLEOTIDE SEQUENCE</scope>
    <source>
        <strain evidence="12">HW T2.11</strain>
    </source>
</reference>
<keyword evidence="5 8" id="KW-0697">Rotamase</keyword>
<protein>
    <recommendedName>
        <fullName evidence="4">Parvulin-like PPIase</fullName>
        <ecNumber evidence="3">5.2.1.8</ecNumber>
    </recommendedName>
    <alternativeName>
        <fullName evidence="6">Peptidyl-prolyl cis-trans isomerase plp</fullName>
    </alternativeName>
    <alternativeName>
        <fullName evidence="7">Rotamase plp</fullName>
    </alternativeName>
</protein>
<dbReference type="Proteomes" id="UP000708298">
    <property type="component" value="Unassembled WGS sequence"/>
</dbReference>
<evidence type="ECO:0000259" key="11">
    <source>
        <dbReference type="PROSITE" id="PS50198"/>
    </source>
</evidence>
<dbReference type="Gene3D" id="1.10.8.1040">
    <property type="match status" value="1"/>
</dbReference>
<dbReference type="SUPFAM" id="SSF109998">
    <property type="entry name" value="Triger factor/SurA peptide-binding domain-like"/>
    <property type="match status" value="1"/>
</dbReference>
<comment type="catalytic activity">
    <reaction evidence="1">
        <text>[protein]-peptidylproline (omega=180) = [protein]-peptidylproline (omega=0)</text>
        <dbReference type="Rhea" id="RHEA:16237"/>
        <dbReference type="Rhea" id="RHEA-COMP:10747"/>
        <dbReference type="Rhea" id="RHEA-COMP:10748"/>
        <dbReference type="ChEBI" id="CHEBI:83833"/>
        <dbReference type="ChEBI" id="CHEBI:83834"/>
        <dbReference type="EC" id="5.2.1.8"/>
    </reaction>
</comment>